<dbReference type="Proteomes" id="UP000009168">
    <property type="component" value="Unassembled WGS sequence"/>
</dbReference>
<keyword evidence="5" id="KW-1185">Reference proteome</keyword>
<name>Q23AZ8_TETTS</name>
<sequence>MFGLIDASQQTSQVNNNSSLPYLQNEHFEVLIGHGIARVKVVQHYLNFNQNEQAHLEFYFPQSKNLILESFLAELEQSKRNLESSLSSNLNDSSECKREEQKIAEKIGKNKFPNGILVDGWVRFKIAVVKPQESIIISLVYSHKLAVSREGYHTFQLPQQAITASYPISAKIHFEDRQKEDSITYHSLNHEVAVFQQPILLDNGAGQGLQHLSLRANYSHSSDKPFIINFFNKDYSNVQKIYLNSSLLPSDKQSQDSAYALVTIVPSLLSGVSCLSQLEEKLKHPHFNNEKLECIMKHLQVSKSQSEIIILLDRSSSMGSQKFSQAIEGISLLLRSLPTNSYFNIISQGSGNRLESVFESSVIYSQENLSHSINRINDFQNNLGTSFNILNSLKHIEGQKSIANYARQIVLISDPSELENKLEEIYQYLETSKLGSPIHTVNVESRQSSDSTIFEVISSLTGGNSISNKYNSNESITDSILKMLPTLFQPTLCNFELDSKASENFISQVIPVEQNLKSIQFNEQISLVLALKNTSKEQSLPLSFKFFSSALNKVEEHQIDLLGSQVEGSSHISNDLKKSLLKFCAHQHIISLKNKNTDEIKSLSLQYSVLAEDHTFWITKCYQLSENGQDKNLIAGQEQLPSIREKSCDDSHFVQQTRKVSATSNLMQLYDNQSGQENQTPSDGQERSKSQDLNNLIDAIFTGEPQKQPEQEQAHSKKSGSISSHGQNTDLLDIGDDVSQTTNPSQGHMSTVSNTAQNGDPNSDLNDDILDLIQNNNNIQQNNNQIQCNNGNAIDLLDDFLIGDSPSQSQSKSVSLLDILQNINYEGIFNSNKFILNSLLNENLDKFIGDKPENLTLDQWSTLLVLTSLEKNFTQEALKWGVLAKKGKEQLQKVLSGNLFDEICNKSKIYLK</sequence>
<evidence type="ECO:0000313" key="5">
    <source>
        <dbReference type="Proteomes" id="UP000009168"/>
    </source>
</evidence>
<feature type="domain" description="VWFA" evidence="2">
    <location>
        <begin position="307"/>
        <end position="484"/>
    </location>
</feature>
<feature type="domain" description="VIT" evidence="3">
    <location>
        <begin position="7"/>
        <end position="143"/>
    </location>
</feature>
<dbReference type="GeneID" id="7842211"/>
<feature type="region of interest" description="Disordered" evidence="1">
    <location>
        <begin position="704"/>
        <end position="769"/>
    </location>
</feature>
<dbReference type="SMART" id="SM00327">
    <property type="entry name" value="VWA"/>
    <property type="match status" value="1"/>
</dbReference>
<dbReference type="Pfam" id="PF13768">
    <property type="entry name" value="VWA_3"/>
    <property type="match status" value="1"/>
</dbReference>
<dbReference type="PANTHER" id="PTHR45737">
    <property type="entry name" value="VON WILLEBRAND FACTOR A DOMAIN-CONTAINING PROTEIN 5A"/>
    <property type="match status" value="1"/>
</dbReference>
<dbReference type="KEGG" id="tet:TTHERM_00653790"/>
<dbReference type="InterPro" id="IPR002035">
    <property type="entry name" value="VWF_A"/>
</dbReference>
<evidence type="ECO:0000259" key="3">
    <source>
        <dbReference type="PROSITE" id="PS51468"/>
    </source>
</evidence>
<gene>
    <name evidence="4" type="ORF">TTHERM_00653790</name>
</gene>
<evidence type="ECO:0000256" key="1">
    <source>
        <dbReference type="SAM" id="MobiDB-lite"/>
    </source>
</evidence>
<proteinExistence type="predicted"/>
<dbReference type="Gene3D" id="3.40.50.410">
    <property type="entry name" value="von Willebrand factor, type A domain"/>
    <property type="match status" value="1"/>
</dbReference>
<dbReference type="STRING" id="312017.Q23AZ8"/>
<accession>Q23AZ8</accession>
<dbReference type="InterPro" id="IPR013694">
    <property type="entry name" value="VIT"/>
</dbReference>
<protein>
    <submittedName>
        <fullName evidence="4">von willebrand factor type A domain protein</fullName>
    </submittedName>
</protein>
<dbReference type="InParanoid" id="Q23AZ8"/>
<dbReference type="PROSITE" id="PS51468">
    <property type="entry name" value="VIT"/>
    <property type="match status" value="1"/>
</dbReference>
<organism evidence="4 5">
    <name type="scientific">Tetrahymena thermophila (strain SB210)</name>
    <dbReference type="NCBI Taxonomy" id="312017"/>
    <lineage>
        <taxon>Eukaryota</taxon>
        <taxon>Sar</taxon>
        <taxon>Alveolata</taxon>
        <taxon>Ciliophora</taxon>
        <taxon>Intramacronucleata</taxon>
        <taxon>Oligohymenophorea</taxon>
        <taxon>Hymenostomatida</taxon>
        <taxon>Tetrahymenina</taxon>
        <taxon>Tetrahymenidae</taxon>
        <taxon>Tetrahymena</taxon>
    </lineage>
</organism>
<dbReference type="AlphaFoldDB" id="Q23AZ8"/>
<evidence type="ECO:0000259" key="2">
    <source>
        <dbReference type="PROSITE" id="PS50234"/>
    </source>
</evidence>
<dbReference type="InterPro" id="IPR036465">
    <property type="entry name" value="vWFA_dom_sf"/>
</dbReference>
<dbReference type="HOGENOM" id="CLU_319001_0_0_1"/>
<feature type="compositionally biased region" description="Polar residues" evidence="1">
    <location>
        <begin position="738"/>
        <end position="759"/>
    </location>
</feature>
<dbReference type="PROSITE" id="PS50234">
    <property type="entry name" value="VWFA"/>
    <property type="match status" value="1"/>
</dbReference>
<dbReference type="PANTHER" id="PTHR45737:SF6">
    <property type="entry name" value="VON WILLEBRAND FACTOR A DOMAIN-CONTAINING PROTEIN 5A"/>
    <property type="match status" value="1"/>
</dbReference>
<dbReference type="SUPFAM" id="SSF53300">
    <property type="entry name" value="vWA-like"/>
    <property type="match status" value="1"/>
</dbReference>
<dbReference type="EMBL" id="GG662720">
    <property type="protein sequence ID" value="EAR93686.1"/>
    <property type="molecule type" value="Genomic_DNA"/>
</dbReference>
<dbReference type="RefSeq" id="XP_001013931.1">
    <property type="nucleotide sequence ID" value="XM_001013931.3"/>
</dbReference>
<evidence type="ECO:0000313" key="4">
    <source>
        <dbReference type="EMBL" id="EAR93686.1"/>
    </source>
</evidence>
<reference evidence="5" key="1">
    <citation type="journal article" date="2006" name="PLoS Biol.">
        <title>Macronuclear genome sequence of the ciliate Tetrahymena thermophila, a model eukaryote.</title>
        <authorList>
            <person name="Eisen J.A."/>
            <person name="Coyne R.S."/>
            <person name="Wu M."/>
            <person name="Wu D."/>
            <person name="Thiagarajan M."/>
            <person name="Wortman J.R."/>
            <person name="Badger J.H."/>
            <person name="Ren Q."/>
            <person name="Amedeo P."/>
            <person name="Jones K.M."/>
            <person name="Tallon L.J."/>
            <person name="Delcher A.L."/>
            <person name="Salzberg S.L."/>
            <person name="Silva J.C."/>
            <person name="Haas B.J."/>
            <person name="Majoros W.H."/>
            <person name="Farzad M."/>
            <person name="Carlton J.M."/>
            <person name="Smith R.K. Jr."/>
            <person name="Garg J."/>
            <person name="Pearlman R.E."/>
            <person name="Karrer K.M."/>
            <person name="Sun L."/>
            <person name="Manning G."/>
            <person name="Elde N.C."/>
            <person name="Turkewitz A.P."/>
            <person name="Asai D.J."/>
            <person name="Wilkes D.E."/>
            <person name="Wang Y."/>
            <person name="Cai H."/>
            <person name="Collins K."/>
            <person name="Stewart B.A."/>
            <person name="Lee S.R."/>
            <person name="Wilamowska K."/>
            <person name="Weinberg Z."/>
            <person name="Ruzzo W.L."/>
            <person name="Wloga D."/>
            <person name="Gaertig J."/>
            <person name="Frankel J."/>
            <person name="Tsao C.-C."/>
            <person name="Gorovsky M.A."/>
            <person name="Keeling P.J."/>
            <person name="Waller R.F."/>
            <person name="Patron N.J."/>
            <person name="Cherry J.M."/>
            <person name="Stover N.A."/>
            <person name="Krieger C.J."/>
            <person name="del Toro C."/>
            <person name="Ryder H.F."/>
            <person name="Williamson S.C."/>
            <person name="Barbeau R.A."/>
            <person name="Hamilton E.P."/>
            <person name="Orias E."/>
        </authorList>
    </citation>
    <scope>NUCLEOTIDE SEQUENCE [LARGE SCALE GENOMIC DNA]</scope>
    <source>
        <strain evidence="5">SB210</strain>
    </source>
</reference>